<dbReference type="InterPro" id="IPR008978">
    <property type="entry name" value="HSP20-like_chaperone"/>
</dbReference>
<keyword evidence="1" id="KW-0346">Stress response</keyword>
<feature type="domain" description="SHSP" evidence="4">
    <location>
        <begin position="29"/>
        <end position="142"/>
    </location>
</feature>
<sequence length="156" mass="17477">MRHVDFSPLYRSTVGFDRLFGMLDTLAQPEGGQSYPPYNIEKTGEDAYRISMAVAGFAEDEISIEAHRNVLTIKGERKEETESDGSELLYRGIASRAFERRFQLADHVDVVGAALRNGLLHIDLKRNIPEELKPRKIAIASVNGDTSRQIEAKTVN</sequence>
<dbReference type="PANTHER" id="PTHR47062:SF1">
    <property type="entry name" value="SMALL HEAT SHOCK PROTEIN IBPA"/>
    <property type="match status" value="1"/>
</dbReference>
<dbReference type="InterPro" id="IPR037913">
    <property type="entry name" value="ACD_IbpA/B"/>
</dbReference>
<proteinExistence type="inferred from homology"/>
<reference evidence="5 6" key="1">
    <citation type="submission" date="2024-06" db="EMBL/GenBank/DDBJ databases">
        <title>Genomic Encyclopedia of Type Strains, Phase IV (KMG-IV): sequencing the most valuable type-strain genomes for metagenomic binning, comparative biology and taxonomic classification.</title>
        <authorList>
            <person name="Goeker M."/>
        </authorList>
    </citation>
    <scope>NUCLEOTIDE SEQUENCE [LARGE SCALE GENOMIC DNA]</scope>
    <source>
        <strain evidence="5 6">DSM 27865</strain>
    </source>
</reference>
<dbReference type="Pfam" id="PF00011">
    <property type="entry name" value="HSP20"/>
    <property type="match status" value="1"/>
</dbReference>
<dbReference type="InterPro" id="IPR002068">
    <property type="entry name" value="A-crystallin/Hsp20_dom"/>
</dbReference>
<dbReference type="Gene3D" id="2.60.40.790">
    <property type="match status" value="1"/>
</dbReference>
<dbReference type="Proteomes" id="UP001549076">
    <property type="component" value="Unassembled WGS sequence"/>
</dbReference>
<evidence type="ECO:0000259" key="4">
    <source>
        <dbReference type="PROSITE" id="PS01031"/>
    </source>
</evidence>
<evidence type="ECO:0000256" key="2">
    <source>
        <dbReference type="PROSITE-ProRule" id="PRU00285"/>
    </source>
</evidence>
<keyword evidence="6" id="KW-1185">Reference proteome</keyword>
<accession>A0ABV2MYM7</accession>
<dbReference type="RefSeq" id="WP_354193924.1">
    <property type="nucleotide sequence ID" value="NZ_JBEPML010000005.1"/>
</dbReference>
<evidence type="ECO:0000256" key="3">
    <source>
        <dbReference type="RuleBase" id="RU003616"/>
    </source>
</evidence>
<evidence type="ECO:0000313" key="5">
    <source>
        <dbReference type="EMBL" id="MET3791594.1"/>
    </source>
</evidence>
<dbReference type="PROSITE" id="PS01031">
    <property type="entry name" value="SHSP"/>
    <property type="match status" value="1"/>
</dbReference>
<gene>
    <name evidence="5" type="ORF">ABID37_001802</name>
</gene>
<organism evidence="5 6">
    <name type="scientific">Aquamicrobium terrae</name>
    <dbReference type="NCBI Taxonomy" id="1324945"/>
    <lineage>
        <taxon>Bacteria</taxon>
        <taxon>Pseudomonadati</taxon>
        <taxon>Pseudomonadota</taxon>
        <taxon>Alphaproteobacteria</taxon>
        <taxon>Hyphomicrobiales</taxon>
        <taxon>Phyllobacteriaceae</taxon>
        <taxon>Aquamicrobium</taxon>
    </lineage>
</organism>
<comment type="caution">
    <text evidence="5">The sequence shown here is derived from an EMBL/GenBank/DDBJ whole genome shotgun (WGS) entry which is preliminary data.</text>
</comment>
<dbReference type="SUPFAM" id="SSF49764">
    <property type="entry name" value="HSP20-like chaperones"/>
    <property type="match status" value="1"/>
</dbReference>
<evidence type="ECO:0000313" key="6">
    <source>
        <dbReference type="Proteomes" id="UP001549076"/>
    </source>
</evidence>
<protein>
    <submittedName>
        <fullName evidence="5">Molecular chaperone IbpA</fullName>
    </submittedName>
</protein>
<name>A0ABV2MYM7_9HYPH</name>
<evidence type="ECO:0000256" key="1">
    <source>
        <dbReference type="ARBA" id="ARBA00023016"/>
    </source>
</evidence>
<dbReference type="CDD" id="cd06470">
    <property type="entry name" value="ACD_IbpA-B_like"/>
    <property type="match status" value="1"/>
</dbReference>
<dbReference type="PANTHER" id="PTHR47062">
    <property type="match status" value="1"/>
</dbReference>
<dbReference type="EMBL" id="JBEPML010000005">
    <property type="protein sequence ID" value="MET3791594.1"/>
    <property type="molecule type" value="Genomic_DNA"/>
</dbReference>
<comment type="similarity">
    <text evidence="2 3">Belongs to the small heat shock protein (HSP20) family.</text>
</comment>